<dbReference type="InterPro" id="IPR000008">
    <property type="entry name" value="C2_dom"/>
</dbReference>
<evidence type="ECO:0000256" key="2">
    <source>
        <dbReference type="ARBA" id="ARBA00004496"/>
    </source>
</evidence>
<keyword evidence="8" id="KW-0175">Coiled coil</keyword>
<gene>
    <name evidence="12" type="ORF">EB796_009359</name>
</gene>
<dbReference type="Gene3D" id="1.10.357.50">
    <property type="match status" value="1"/>
</dbReference>
<feature type="domain" description="MHD1" evidence="10">
    <location>
        <begin position="542"/>
        <end position="669"/>
    </location>
</feature>
<sequence length="1101" mass="126770">MNSLERTMSIPESKQKRLRFLHSSTAEEETISAETLSIYSNERYSIRFSDPYCMLGIIPGSRAAELSIASEDQSNKDSKSKSLLRKLSGSLRDKIKTNSKDKPTHIIPAKFIQSTKVISNSLNPVWEEKFKFDIEDVKSDKLHIDVWDHDDEESVFDAAKSLNQAKSFKGLGRVFKQIAQSARASSGENIDDFLGAVDISLHDVPSTGRTDWYDLCARSAKSKVHGQIQVSLQLATREDHGIIIDDNFNDVRQHEDLLLIFIDNERELFTGNKEDWRGSLSVEADTILHQHAIQGDITPVQKAFCYWIAYSQKFRDSSFDSTCLLNILKNLNEHWNGGVLSGEEEARLGQSFKEFIEYFLKLISQIRIVYPVNNPHSVEKLERIVECVKFLIDSDVYAHCCPLSQDIKAEISHCLKNGTKGFFNKVQESIYHDQNISMKDKIGGYMKLCKTLYSDVNQSLETYHTIFYRLLHVPYFDAVYRTLERKLSSELRKLLDEELSTMLLSTEETHNGKSSDSVVTRRVSEVQVSQNDAKNLLISSILNLYFCVQRFADLKVNLVFGRDTQTLAIDRYQDWFSRSVQEWLTLSKAKLEARIQLAVQQDKTVTIKLLNSEDNFECSTSAVDVVSCYTQIAEFWKKLKWRNEEELFAFSLKLADDICQSAVLYTDLLHSKMKKNSYFDDEGQFDVQKPLCTCLNDLEYIRKMLVDLPSKLNLSHVISAIEQRHNIESEGNQPTHFHEVFQSLIDQALDTMKSRLEFISQKVSDRMRPDIKKNVFHLCWSPEKNSVHEAIEPLIEYLDNNLLTLYTYLLRRNFKCLLMAIWQECLEELQEVVKTTEERNAKFFSRIQDALVILVDFFNADDKGLLMEEINCRLYTGLISYFSVQQLTTEEIICQFYKDMIKYQSQTDIVTDNKFGTISFRTHYDRIHETLSVEVNSCSDIIALDSNGLSDPYIVWDLCPHHIFSNYPEFKTSIKKKTLNPVYDESFQCEVPIDDMQRDGACVRFTLMDYNFVVKNDFGGEAYVAMNSVPGVFSPVKAIQSRRMSQLVFMKPQTIAENPNLVALTQRTEDSLAQDFVSNREALADEAQIKIQEYEAMTSST</sequence>
<dbReference type="Pfam" id="PF06292">
    <property type="entry name" value="MUN"/>
    <property type="match status" value="1"/>
</dbReference>
<dbReference type="EMBL" id="VXIV02001514">
    <property type="protein sequence ID" value="KAF6032338.1"/>
    <property type="molecule type" value="Genomic_DNA"/>
</dbReference>
<reference evidence="12" key="1">
    <citation type="submission" date="2020-06" db="EMBL/GenBank/DDBJ databases">
        <title>Draft genome of Bugula neritina, a colonial animal packing powerful symbionts and potential medicines.</title>
        <authorList>
            <person name="Rayko M."/>
        </authorList>
    </citation>
    <scope>NUCLEOTIDE SEQUENCE [LARGE SCALE GENOMIC DNA]</scope>
    <source>
        <strain evidence="12">Kwan_BN1</strain>
    </source>
</reference>
<name>A0A7J7K416_BUGNE</name>
<comment type="caution">
    <text evidence="12">The sequence shown here is derived from an EMBL/GenBank/DDBJ whole genome shotgun (WGS) entry which is preliminary data.</text>
</comment>
<dbReference type="OrthoDB" id="7976202at2759"/>
<evidence type="ECO:0000259" key="10">
    <source>
        <dbReference type="PROSITE" id="PS51258"/>
    </source>
</evidence>
<dbReference type="GO" id="GO:0005770">
    <property type="term" value="C:late endosome"/>
    <property type="evidence" value="ECO:0007669"/>
    <property type="project" value="UniProtKB-SubCell"/>
</dbReference>
<dbReference type="Proteomes" id="UP000593567">
    <property type="component" value="Unassembled WGS sequence"/>
</dbReference>
<keyword evidence="7" id="KW-0967">Endosome</keyword>
<comment type="similarity">
    <text evidence="4">Belongs to the unc-13 family.</text>
</comment>
<protein>
    <recommendedName>
        <fullName evidence="14">BAIAP3</fullName>
    </recommendedName>
</protein>
<dbReference type="InterPro" id="IPR052095">
    <property type="entry name" value="UNC-13_domain"/>
</dbReference>
<evidence type="ECO:0008006" key="14">
    <source>
        <dbReference type="Google" id="ProtNLM"/>
    </source>
</evidence>
<evidence type="ECO:0000259" key="9">
    <source>
        <dbReference type="PROSITE" id="PS50004"/>
    </source>
</evidence>
<dbReference type="AlphaFoldDB" id="A0A7J7K416"/>
<accession>A0A7J7K416</accession>
<keyword evidence="13" id="KW-1185">Reference proteome</keyword>
<evidence type="ECO:0000259" key="11">
    <source>
        <dbReference type="PROSITE" id="PS51259"/>
    </source>
</evidence>
<dbReference type="SMART" id="SM00239">
    <property type="entry name" value="C2"/>
    <property type="match status" value="2"/>
</dbReference>
<dbReference type="GO" id="GO:0099503">
    <property type="term" value="C:secretory vesicle"/>
    <property type="evidence" value="ECO:0007669"/>
    <property type="project" value="TreeGrafter"/>
</dbReference>
<dbReference type="InterPro" id="IPR014772">
    <property type="entry name" value="Munc13_dom-2"/>
</dbReference>
<dbReference type="InterPro" id="IPR010439">
    <property type="entry name" value="MUN_dom"/>
</dbReference>
<evidence type="ECO:0000313" key="13">
    <source>
        <dbReference type="Proteomes" id="UP000593567"/>
    </source>
</evidence>
<organism evidence="12 13">
    <name type="scientific">Bugula neritina</name>
    <name type="common">Brown bryozoan</name>
    <name type="synonym">Sertularia neritina</name>
    <dbReference type="NCBI Taxonomy" id="10212"/>
    <lineage>
        <taxon>Eukaryota</taxon>
        <taxon>Metazoa</taxon>
        <taxon>Spiralia</taxon>
        <taxon>Lophotrochozoa</taxon>
        <taxon>Bryozoa</taxon>
        <taxon>Gymnolaemata</taxon>
        <taxon>Cheilostomatida</taxon>
        <taxon>Flustrina</taxon>
        <taxon>Buguloidea</taxon>
        <taxon>Bugulidae</taxon>
        <taxon>Bugula</taxon>
    </lineage>
</organism>
<evidence type="ECO:0000313" key="12">
    <source>
        <dbReference type="EMBL" id="KAF6032338.1"/>
    </source>
</evidence>
<feature type="domain" description="C2" evidence="9">
    <location>
        <begin position="6"/>
        <end position="185"/>
    </location>
</feature>
<keyword evidence="6" id="KW-0963">Cytoplasm</keyword>
<dbReference type="GO" id="GO:0055037">
    <property type="term" value="C:recycling endosome"/>
    <property type="evidence" value="ECO:0007669"/>
    <property type="project" value="UniProtKB-SubCell"/>
</dbReference>
<proteinExistence type="inferred from homology"/>
<evidence type="ECO:0000256" key="7">
    <source>
        <dbReference type="ARBA" id="ARBA00022753"/>
    </source>
</evidence>
<evidence type="ECO:0000256" key="4">
    <source>
        <dbReference type="ARBA" id="ARBA00005823"/>
    </source>
</evidence>
<evidence type="ECO:0000256" key="6">
    <source>
        <dbReference type="ARBA" id="ARBA00022490"/>
    </source>
</evidence>
<keyword evidence="5" id="KW-0268">Exocytosis</keyword>
<evidence type="ECO:0000256" key="8">
    <source>
        <dbReference type="SAM" id="Coils"/>
    </source>
</evidence>
<dbReference type="PROSITE" id="PS50004">
    <property type="entry name" value="C2"/>
    <property type="match status" value="2"/>
</dbReference>
<dbReference type="InterPro" id="IPR014770">
    <property type="entry name" value="Munc13_1"/>
</dbReference>
<evidence type="ECO:0000256" key="1">
    <source>
        <dbReference type="ARBA" id="ARBA00004172"/>
    </source>
</evidence>
<dbReference type="PROSITE" id="PS51258">
    <property type="entry name" value="MHD1"/>
    <property type="match status" value="1"/>
</dbReference>
<feature type="domain" description="C2" evidence="9">
    <location>
        <begin position="914"/>
        <end position="1049"/>
    </location>
</feature>
<feature type="domain" description="MHD2" evidence="11">
    <location>
        <begin position="788"/>
        <end position="896"/>
    </location>
</feature>
<dbReference type="SUPFAM" id="SSF49562">
    <property type="entry name" value="C2 domain (Calcium/lipid-binding domain, CaLB)"/>
    <property type="match status" value="2"/>
</dbReference>
<feature type="coiled-coil region" evidence="8">
    <location>
        <begin position="819"/>
        <end position="846"/>
    </location>
</feature>
<evidence type="ECO:0000256" key="3">
    <source>
        <dbReference type="ARBA" id="ARBA00004603"/>
    </source>
</evidence>
<evidence type="ECO:0000256" key="5">
    <source>
        <dbReference type="ARBA" id="ARBA00022483"/>
    </source>
</evidence>
<dbReference type="GO" id="GO:0006887">
    <property type="term" value="P:exocytosis"/>
    <property type="evidence" value="ECO:0007669"/>
    <property type="project" value="UniProtKB-KW"/>
</dbReference>
<dbReference type="InterPro" id="IPR035892">
    <property type="entry name" value="C2_domain_sf"/>
</dbReference>
<dbReference type="PANTHER" id="PTHR45999">
    <property type="entry name" value="UNC-13-4A, ISOFORM B"/>
    <property type="match status" value="1"/>
</dbReference>
<dbReference type="Pfam" id="PF00168">
    <property type="entry name" value="C2"/>
    <property type="match status" value="2"/>
</dbReference>
<dbReference type="PROSITE" id="PS51259">
    <property type="entry name" value="MHD2"/>
    <property type="match status" value="1"/>
</dbReference>
<dbReference type="PANTHER" id="PTHR45999:SF4">
    <property type="entry name" value="UNC-13-4A, ISOFORM B"/>
    <property type="match status" value="1"/>
</dbReference>
<comment type="subcellular location">
    <subcellularLocation>
        <location evidence="2">Cytoplasm</location>
    </subcellularLocation>
    <subcellularLocation>
        <location evidence="3">Late endosome</location>
    </subcellularLocation>
    <subcellularLocation>
        <location evidence="1">Recycling endosome</location>
    </subcellularLocation>
</comment>
<dbReference type="Gene3D" id="2.60.40.150">
    <property type="entry name" value="C2 domain"/>
    <property type="match status" value="2"/>
</dbReference>